<evidence type="ECO:0000256" key="1">
    <source>
        <dbReference type="PROSITE-ProRule" id="PRU00339"/>
    </source>
</evidence>
<evidence type="ECO:0000313" key="4">
    <source>
        <dbReference type="RefSeq" id="XP_040591554.1"/>
    </source>
</evidence>
<dbReference type="Gene3D" id="1.25.40.10">
    <property type="entry name" value="Tetratricopeptide repeat domain"/>
    <property type="match status" value="5"/>
</dbReference>
<feature type="compositionally biased region" description="Polar residues" evidence="2">
    <location>
        <begin position="769"/>
        <end position="782"/>
    </location>
</feature>
<dbReference type="Pfam" id="PF00515">
    <property type="entry name" value="TPR_1"/>
    <property type="match status" value="1"/>
</dbReference>
<feature type="region of interest" description="Disordered" evidence="2">
    <location>
        <begin position="614"/>
        <end position="655"/>
    </location>
</feature>
<keyword evidence="1" id="KW-0802">TPR repeat</keyword>
<dbReference type="PROSITE" id="PS50005">
    <property type="entry name" value="TPR"/>
    <property type="match status" value="5"/>
</dbReference>
<accession>A0ABM2WL85</accession>
<dbReference type="GeneID" id="101835480"/>
<feature type="repeat" description="TPR" evidence="1">
    <location>
        <begin position="362"/>
        <end position="395"/>
    </location>
</feature>
<feature type="compositionally biased region" description="Polar residues" evidence="2">
    <location>
        <begin position="614"/>
        <end position="627"/>
    </location>
</feature>
<dbReference type="InterPro" id="IPR011990">
    <property type="entry name" value="TPR-like_helical_dom_sf"/>
</dbReference>
<dbReference type="PANTHER" id="PTHR45153">
    <property type="entry name" value="TETRATRICOPEPTIDE REPEAT PROTEIN 16"/>
    <property type="match status" value="1"/>
</dbReference>
<feature type="repeat" description="TPR" evidence="1">
    <location>
        <begin position="133"/>
        <end position="166"/>
    </location>
</feature>
<feature type="compositionally biased region" description="Low complexity" evidence="2">
    <location>
        <begin position="791"/>
        <end position="805"/>
    </location>
</feature>
<evidence type="ECO:0000313" key="3">
    <source>
        <dbReference type="Proteomes" id="UP000886700"/>
    </source>
</evidence>
<feature type="compositionally biased region" description="Polar residues" evidence="2">
    <location>
        <begin position="821"/>
        <end position="837"/>
    </location>
</feature>
<sequence>MTDKRKEPNNARSKKIPRLQVPEAREKTLQRIFGTSQVFYSITDVKPRMTGSTVPVKVREYYHQGHQCLQQEDWEMAVLFFSRALHLNPKLVEFYIFRAEAFIQLCDFSSALQNLRRAYSYQPENSKYLERLAFVLYLQGQCLYDLCDFQEALYIFLQASDLQPQNASYSYRCVACLLALNRHQDCLSLVTREVKQGRASADIYILRARIYNFFQKPKLCYQDLRSALLLDPEHPQAEGLLQMMVDQAKHCLQDASILAVQGKLHRALKRISCAIENNPLDPNLFLFRGTLHRRLQQFDPAVEDFLKALDMVTDSRDTLAQKAQRQLLLTYNDFAVHCYIQGAYQEGVLLLNKAIRDEQNEKGLYINRGDCFFQLGNLAFAEADYKQALALSPQDEGANLRMGVLQEKMGFCEQTRRQFQRAEDHFSTAIKHNPEKAQYYLHRARSRKLLQNTLGARQDIATVLLLNPNLPKITPVMTNLFPGMSVEEVLNSQVAQLAKLQLSQMIQSGPKASHPQSIVAKRLMERQKARALIESRSWEQLFTGIPEEEGATPQTPQGKTLRDKTDLRREGAEEKKVKILSKVSSLSDSYVDLTSSGSVFSILSLSTSGMEESASQEYKSTSNTAALSSERLLPQNSDPREHRDSLSLSRAPKVTQFSENLRQSFVESIPAHDQRRHSSKAEATQSPQTKPRKTEPSQSPGRQGPSQSSSVTEATEYPKPRKNRPALTLRQRLRRAKAVRAQSWRPKAKGNSQKLTKTSSGLSNVGGRSINSLSKAQDQSPAPSKAEDILSYTNSTGTSSSNTDSLEPSLQLSKRKHSKDQSPSPEKTEVSPTSTNYAAPGNGQ</sequence>
<feature type="region of interest" description="Disordered" evidence="2">
    <location>
        <begin position="669"/>
        <end position="844"/>
    </location>
</feature>
<feature type="repeat" description="TPR" evidence="1">
    <location>
        <begin position="92"/>
        <end position="125"/>
    </location>
</feature>
<dbReference type="SUPFAM" id="SSF48452">
    <property type="entry name" value="TPR-like"/>
    <property type="match status" value="3"/>
</dbReference>
<reference evidence="4" key="1">
    <citation type="submission" date="2025-08" db="UniProtKB">
        <authorList>
            <consortium name="RefSeq"/>
        </authorList>
    </citation>
    <scope>IDENTIFICATION</scope>
    <source>
        <tissue evidence="4">Liver</tissue>
    </source>
</reference>
<feature type="compositionally biased region" description="Low complexity" evidence="2">
    <location>
        <begin position="696"/>
        <end position="710"/>
    </location>
</feature>
<dbReference type="RefSeq" id="XP_040591554.1">
    <property type="nucleotide sequence ID" value="XM_040735620.1"/>
</dbReference>
<dbReference type="InterPro" id="IPR019734">
    <property type="entry name" value="TPR_rpt"/>
</dbReference>
<dbReference type="SMART" id="SM00028">
    <property type="entry name" value="TPR"/>
    <property type="match status" value="9"/>
</dbReference>
<dbReference type="Proteomes" id="UP000886700">
    <property type="component" value="Unplaced"/>
</dbReference>
<name>A0ABM2WL85_MESAU</name>
<gene>
    <name evidence="4" type="primary">Ttc16</name>
</gene>
<feature type="region of interest" description="Disordered" evidence="2">
    <location>
        <begin position="545"/>
        <end position="572"/>
    </location>
</feature>
<evidence type="ECO:0000256" key="2">
    <source>
        <dbReference type="SAM" id="MobiDB-lite"/>
    </source>
</evidence>
<feature type="repeat" description="TPR" evidence="1">
    <location>
        <begin position="58"/>
        <end position="91"/>
    </location>
</feature>
<feature type="compositionally biased region" description="Polar residues" evidence="2">
    <location>
        <begin position="750"/>
        <end position="763"/>
    </location>
</feature>
<protein>
    <submittedName>
        <fullName evidence="4">Tetratricopeptide repeat protein 16 isoform X1</fullName>
    </submittedName>
</protein>
<keyword evidence="3" id="KW-1185">Reference proteome</keyword>
<feature type="compositionally biased region" description="Basic and acidic residues" evidence="2">
    <location>
        <begin position="560"/>
        <end position="572"/>
    </location>
</feature>
<dbReference type="PANTHER" id="PTHR45153:SF1">
    <property type="entry name" value="TETRATRICOPEPTIDE REPEAT PROTEIN 16"/>
    <property type="match status" value="1"/>
</dbReference>
<proteinExistence type="predicted"/>
<feature type="repeat" description="TPR" evidence="1">
    <location>
        <begin position="282"/>
        <end position="315"/>
    </location>
</feature>
<organism evidence="3 4">
    <name type="scientific">Mesocricetus auratus</name>
    <name type="common">Golden hamster</name>
    <dbReference type="NCBI Taxonomy" id="10036"/>
    <lineage>
        <taxon>Eukaryota</taxon>
        <taxon>Metazoa</taxon>
        <taxon>Chordata</taxon>
        <taxon>Craniata</taxon>
        <taxon>Vertebrata</taxon>
        <taxon>Euteleostomi</taxon>
        <taxon>Mammalia</taxon>
        <taxon>Eutheria</taxon>
        <taxon>Euarchontoglires</taxon>
        <taxon>Glires</taxon>
        <taxon>Rodentia</taxon>
        <taxon>Myomorpha</taxon>
        <taxon>Muroidea</taxon>
        <taxon>Cricetidae</taxon>
        <taxon>Cricetinae</taxon>
        <taxon>Mesocricetus</taxon>
    </lineage>
</organism>